<comment type="caution">
    <text evidence="2">The sequence shown here is derived from an EMBL/GenBank/DDBJ whole genome shotgun (WGS) entry which is preliminary data.</text>
</comment>
<evidence type="ECO:0008006" key="4">
    <source>
        <dbReference type="Google" id="ProtNLM"/>
    </source>
</evidence>
<keyword evidence="1" id="KW-0472">Membrane</keyword>
<dbReference type="Proteomes" id="UP000265566">
    <property type="component" value="Chromosome 4"/>
</dbReference>
<keyword evidence="1" id="KW-1133">Transmembrane helix</keyword>
<sequence>MFSSLSSWIKIPLNFINDFITIVLIPHRLINHLLYLIHIYFFLFHVILFELM</sequence>
<evidence type="ECO:0000256" key="1">
    <source>
        <dbReference type="SAM" id="Phobius"/>
    </source>
</evidence>
<organism evidence="2 3">
    <name type="scientific">Medicago truncatula</name>
    <name type="common">Barrel medic</name>
    <name type="synonym">Medicago tribuloides</name>
    <dbReference type="NCBI Taxonomy" id="3880"/>
    <lineage>
        <taxon>Eukaryota</taxon>
        <taxon>Viridiplantae</taxon>
        <taxon>Streptophyta</taxon>
        <taxon>Embryophyta</taxon>
        <taxon>Tracheophyta</taxon>
        <taxon>Spermatophyta</taxon>
        <taxon>Magnoliopsida</taxon>
        <taxon>eudicotyledons</taxon>
        <taxon>Gunneridae</taxon>
        <taxon>Pentapetalae</taxon>
        <taxon>rosids</taxon>
        <taxon>fabids</taxon>
        <taxon>Fabales</taxon>
        <taxon>Fabaceae</taxon>
        <taxon>Papilionoideae</taxon>
        <taxon>50 kb inversion clade</taxon>
        <taxon>NPAAA clade</taxon>
        <taxon>Hologalegina</taxon>
        <taxon>IRL clade</taxon>
        <taxon>Trifolieae</taxon>
        <taxon>Medicago</taxon>
    </lineage>
</organism>
<reference evidence="3" key="1">
    <citation type="journal article" date="2018" name="Nat. Plants">
        <title>Whole-genome landscape of Medicago truncatula symbiotic genes.</title>
        <authorList>
            <person name="Pecrix Y."/>
            <person name="Staton S.E."/>
            <person name="Sallet E."/>
            <person name="Lelandais-Briere C."/>
            <person name="Moreau S."/>
            <person name="Carrere S."/>
            <person name="Blein T."/>
            <person name="Jardinaud M.F."/>
            <person name="Latrasse D."/>
            <person name="Zouine M."/>
            <person name="Zahm M."/>
            <person name="Kreplak J."/>
            <person name="Mayjonade B."/>
            <person name="Satge C."/>
            <person name="Perez M."/>
            <person name="Cauet S."/>
            <person name="Marande W."/>
            <person name="Chantry-Darmon C."/>
            <person name="Lopez-Roques C."/>
            <person name="Bouchez O."/>
            <person name="Berard A."/>
            <person name="Debelle F."/>
            <person name="Munos S."/>
            <person name="Bendahmane A."/>
            <person name="Berges H."/>
            <person name="Niebel A."/>
            <person name="Buitink J."/>
            <person name="Frugier F."/>
            <person name="Benhamed M."/>
            <person name="Crespi M."/>
            <person name="Gouzy J."/>
            <person name="Gamas P."/>
        </authorList>
    </citation>
    <scope>NUCLEOTIDE SEQUENCE [LARGE SCALE GENOMIC DNA]</scope>
    <source>
        <strain evidence="3">cv. Jemalong A17</strain>
    </source>
</reference>
<dbReference type="EMBL" id="PSQE01000004">
    <property type="protein sequence ID" value="RHN59833.1"/>
    <property type="molecule type" value="Genomic_DNA"/>
</dbReference>
<protein>
    <recommendedName>
        <fullName evidence="4">Transmembrane protein</fullName>
    </recommendedName>
</protein>
<accession>A0A396I507</accession>
<evidence type="ECO:0000313" key="2">
    <source>
        <dbReference type="EMBL" id="RHN59833.1"/>
    </source>
</evidence>
<keyword evidence="1" id="KW-0812">Transmembrane</keyword>
<name>A0A396I507_MEDTR</name>
<dbReference type="AlphaFoldDB" id="A0A396I507"/>
<feature type="transmembrane region" description="Helical" evidence="1">
    <location>
        <begin position="33"/>
        <end position="51"/>
    </location>
</feature>
<gene>
    <name evidence="2" type="ORF">MtrunA17_Chr4g0018521</name>
</gene>
<dbReference type="Gramene" id="rna21994">
    <property type="protein sequence ID" value="RHN59833.1"/>
    <property type="gene ID" value="gene21994"/>
</dbReference>
<proteinExistence type="predicted"/>
<evidence type="ECO:0000313" key="3">
    <source>
        <dbReference type="Proteomes" id="UP000265566"/>
    </source>
</evidence>